<evidence type="ECO:0000313" key="2">
    <source>
        <dbReference type="Proteomes" id="UP001189624"/>
    </source>
</evidence>
<reference evidence="1" key="1">
    <citation type="submission" date="2023-10" db="EMBL/GenBank/DDBJ databases">
        <authorList>
            <person name="Domelevo Entfellner J.-B."/>
        </authorList>
    </citation>
    <scope>NUCLEOTIDE SEQUENCE</scope>
</reference>
<dbReference type="EMBL" id="OY731399">
    <property type="protein sequence ID" value="CAJ1929223.1"/>
    <property type="molecule type" value="Genomic_DNA"/>
</dbReference>
<dbReference type="Gramene" id="rna-AYBTSS11_LOCUS4409">
    <property type="protein sequence ID" value="CAJ1929223.1"/>
    <property type="gene ID" value="gene-AYBTSS11_LOCUS4409"/>
</dbReference>
<sequence>MKVRALLHGMSIKANNPRLEDGAAQDSDDIGKSELEVHHTQNKEEEQQNECVKHT</sequence>
<dbReference type="Proteomes" id="UP001189624">
    <property type="component" value="Chromosome 2"/>
</dbReference>
<dbReference type="AlphaFoldDB" id="A0AA86S6U6"/>
<protein>
    <submittedName>
        <fullName evidence="1">Uncharacterized protein</fullName>
    </submittedName>
</protein>
<proteinExistence type="predicted"/>
<gene>
    <name evidence="1" type="ORF">AYBTSS11_LOCUS4409</name>
</gene>
<evidence type="ECO:0000313" key="1">
    <source>
        <dbReference type="EMBL" id="CAJ1929223.1"/>
    </source>
</evidence>
<accession>A0AA86S6U6</accession>
<organism evidence="1 2">
    <name type="scientific">Sphenostylis stenocarpa</name>
    <dbReference type="NCBI Taxonomy" id="92480"/>
    <lineage>
        <taxon>Eukaryota</taxon>
        <taxon>Viridiplantae</taxon>
        <taxon>Streptophyta</taxon>
        <taxon>Embryophyta</taxon>
        <taxon>Tracheophyta</taxon>
        <taxon>Spermatophyta</taxon>
        <taxon>Magnoliopsida</taxon>
        <taxon>eudicotyledons</taxon>
        <taxon>Gunneridae</taxon>
        <taxon>Pentapetalae</taxon>
        <taxon>rosids</taxon>
        <taxon>fabids</taxon>
        <taxon>Fabales</taxon>
        <taxon>Fabaceae</taxon>
        <taxon>Papilionoideae</taxon>
        <taxon>50 kb inversion clade</taxon>
        <taxon>NPAAA clade</taxon>
        <taxon>indigoferoid/millettioid clade</taxon>
        <taxon>Phaseoleae</taxon>
        <taxon>Sphenostylis</taxon>
    </lineage>
</organism>
<keyword evidence="2" id="KW-1185">Reference proteome</keyword>
<name>A0AA86S6U6_9FABA</name>